<dbReference type="RefSeq" id="WP_265991878.1">
    <property type="nucleotide sequence ID" value="NZ_CP110973.1"/>
</dbReference>
<dbReference type="SUPFAM" id="SSF111369">
    <property type="entry name" value="HlyD-like secretion proteins"/>
    <property type="match status" value="2"/>
</dbReference>
<feature type="transmembrane region" description="Helical" evidence="6">
    <location>
        <begin position="7"/>
        <end position="25"/>
    </location>
</feature>
<evidence type="ECO:0000256" key="5">
    <source>
        <dbReference type="SAM" id="Coils"/>
    </source>
</evidence>
<evidence type="ECO:0000256" key="3">
    <source>
        <dbReference type="ARBA" id="ARBA00022989"/>
    </source>
</evidence>
<evidence type="ECO:0000259" key="8">
    <source>
        <dbReference type="Pfam" id="PF25917"/>
    </source>
</evidence>
<reference evidence="11" key="1">
    <citation type="journal article" date="2019" name="Int. J. Syst. Evol. Microbiol.">
        <title>The Global Catalogue of Microorganisms (GCM) 10K type strain sequencing project: providing services to taxonomists for standard genome sequencing and annotation.</title>
        <authorList>
            <consortium name="The Broad Institute Genomics Platform"/>
            <consortium name="The Broad Institute Genome Sequencing Center for Infectious Disease"/>
            <person name="Wu L."/>
            <person name="Ma J."/>
        </authorList>
    </citation>
    <scope>NUCLEOTIDE SEQUENCE [LARGE SCALE GENOMIC DNA]</scope>
    <source>
        <strain evidence="11">CCUG 55608</strain>
    </source>
</reference>
<dbReference type="InterPro" id="IPR058625">
    <property type="entry name" value="MdtA-like_BSH"/>
</dbReference>
<protein>
    <submittedName>
        <fullName evidence="10">HlyD family secretion protein</fullName>
    </submittedName>
</protein>
<dbReference type="Proteomes" id="UP001597116">
    <property type="component" value="Unassembled WGS sequence"/>
</dbReference>
<comment type="subcellular location">
    <subcellularLocation>
        <location evidence="1">Membrane</location>
        <topology evidence="1">Single-pass membrane protein</topology>
    </subcellularLocation>
</comment>
<accession>A0ABW3Q8E2</accession>
<keyword evidence="2 6" id="KW-0812">Transmembrane</keyword>
<evidence type="ECO:0000259" key="7">
    <source>
        <dbReference type="Pfam" id="PF25876"/>
    </source>
</evidence>
<evidence type="ECO:0000256" key="6">
    <source>
        <dbReference type="SAM" id="Phobius"/>
    </source>
</evidence>
<keyword evidence="3 6" id="KW-1133">Transmembrane helix</keyword>
<sequence>MENSRKTIIRVVIGLVLLVALFFGYSEFRQLQRFETTDNAQIDGDVDPIIPKVGGYVKSIRFQDNQRVKKGDTLVVLDDADYKIRVTQAEAALQSAQAGLGVSRSNIGTASATIQTSQAGVLTARESVASAQANLEATQARLWRANQDYQRYERLLAERTVPQQQFDAAKAERDAAQAQVNAARAQVQTAQAQVNAAGTQTSVTSAQRRSVEQQITVAQATIKQRQTELDLAKLQLSYTVLLAPVDGVVSKRAIQVGQLVQPGQALCSVVPDKELWVTANFKETQLEKMQPGQPVDIEVDAFPSEPIRGYVSSFSGATGAKFTLLPPDNATGNYVKVVQRIPVRIELDKNSPLFSRIKPGMSVTVRVDIESKGERKG</sequence>
<dbReference type="Pfam" id="PF25876">
    <property type="entry name" value="HH_MFP_RND"/>
    <property type="match status" value="1"/>
</dbReference>
<dbReference type="InterPro" id="IPR058634">
    <property type="entry name" value="AaeA-lik-b-barrel"/>
</dbReference>
<dbReference type="Gene3D" id="2.40.30.170">
    <property type="match status" value="1"/>
</dbReference>
<comment type="caution">
    <text evidence="10">The sequence shown here is derived from an EMBL/GenBank/DDBJ whole genome shotgun (WGS) entry which is preliminary data.</text>
</comment>
<evidence type="ECO:0000313" key="11">
    <source>
        <dbReference type="Proteomes" id="UP001597116"/>
    </source>
</evidence>
<organism evidence="10 11">
    <name type="scientific">Larkinella insperata</name>
    <dbReference type="NCBI Taxonomy" id="332158"/>
    <lineage>
        <taxon>Bacteria</taxon>
        <taxon>Pseudomonadati</taxon>
        <taxon>Bacteroidota</taxon>
        <taxon>Cytophagia</taxon>
        <taxon>Cytophagales</taxon>
        <taxon>Spirosomataceae</taxon>
        <taxon>Larkinella</taxon>
    </lineage>
</organism>
<dbReference type="Pfam" id="PF25917">
    <property type="entry name" value="BSH_RND"/>
    <property type="match status" value="1"/>
</dbReference>
<dbReference type="EMBL" id="JBHTLP010000008">
    <property type="protein sequence ID" value="MFD1141471.1"/>
    <property type="molecule type" value="Genomic_DNA"/>
</dbReference>
<evidence type="ECO:0000256" key="4">
    <source>
        <dbReference type="ARBA" id="ARBA00023136"/>
    </source>
</evidence>
<keyword evidence="4 6" id="KW-0472">Membrane</keyword>
<keyword evidence="11" id="KW-1185">Reference proteome</keyword>
<evidence type="ECO:0000313" key="10">
    <source>
        <dbReference type="EMBL" id="MFD1141471.1"/>
    </source>
</evidence>
<feature type="domain" description="Multidrug resistance protein MdtA-like alpha-helical hairpin" evidence="7">
    <location>
        <begin position="130"/>
        <end position="194"/>
    </location>
</feature>
<proteinExistence type="predicted"/>
<dbReference type="Pfam" id="PF25963">
    <property type="entry name" value="Beta-barrel_AAEA"/>
    <property type="match status" value="1"/>
</dbReference>
<feature type="coiled-coil region" evidence="5">
    <location>
        <begin position="128"/>
        <end position="193"/>
    </location>
</feature>
<dbReference type="Gene3D" id="2.40.50.100">
    <property type="match status" value="1"/>
</dbReference>
<evidence type="ECO:0000256" key="2">
    <source>
        <dbReference type="ARBA" id="ARBA00022692"/>
    </source>
</evidence>
<name>A0ABW3Q8E2_9BACT</name>
<dbReference type="InterPro" id="IPR058624">
    <property type="entry name" value="MdtA-like_HH"/>
</dbReference>
<feature type="domain" description="p-hydroxybenzoic acid efflux pump subunit AaeA-like beta-barrel" evidence="9">
    <location>
        <begin position="275"/>
        <end position="367"/>
    </location>
</feature>
<evidence type="ECO:0000259" key="9">
    <source>
        <dbReference type="Pfam" id="PF25963"/>
    </source>
</evidence>
<dbReference type="PANTHER" id="PTHR30386">
    <property type="entry name" value="MEMBRANE FUSION SUBUNIT OF EMRAB-TOLC MULTIDRUG EFFLUX PUMP"/>
    <property type="match status" value="1"/>
</dbReference>
<dbReference type="PRINTS" id="PR01490">
    <property type="entry name" value="RTXTOXIND"/>
</dbReference>
<dbReference type="Gene3D" id="1.10.287.470">
    <property type="entry name" value="Helix hairpin bin"/>
    <property type="match status" value="2"/>
</dbReference>
<keyword evidence="5" id="KW-0175">Coiled coil</keyword>
<dbReference type="PANTHER" id="PTHR30386:SF26">
    <property type="entry name" value="TRANSPORT PROTEIN COMB"/>
    <property type="match status" value="1"/>
</dbReference>
<feature type="domain" description="Multidrug resistance protein MdtA-like barrel-sandwich hybrid" evidence="8">
    <location>
        <begin position="49"/>
        <end position="270"/>
    </location>
</feature>
<evidence type="ECO:0000256" key="1">
    <source>
        <dbReference type="ARBA" id="ARBA00004167"/>
    </source>
</evidence>
<dbReference type="InterPro" id="IPR050739">
    <property type="entry name" value="MFP"/>
</dbReference>
<gene>
    <name evidence="10" type="ORF">ACFQ4C_10140</name>
</gene>